<dbReference type="Proteomes" id="UP001159363">
    <property type="component" value="Chromosome 12"/>
</dbReference>
<sequence>MSPSTQGCTRQPRRTIIRQSMSMKYRLQTRTPDVALHTGLHETAPTNNHQAVHVHEVPSPNKDTRCRPAHRAARDSPDEQSSGSPCPWSTVSKQGHQMSPCTQGCTRQPRRTIIRQFMSMKYRLQTRTPDVALHTGLHETAPTNNHEAVHVHEVPWESALKAGTPVQAAFRDCEHGRLSYPEEVPNRGRRITCPACAACLLAVLARRAIPARPLLAWIAVSSGQRDVAAPRDRHQRHDYAWCKHITRVVPGLNAHFVLPVVRWNGLLRILNKGIGSVSTLIRSYNNLSQRTKVLRSELHTKLTTRRRDELGHGLMLLSRDAQNELALIILNILRGRGGWAVRLLACHPRRTRFSHVGIVTGDAAGRWFFLGICRFPHPCVPMLIHYHLISPSSDQKTAPTDPTTTESSVKIRCNYLAERAGHPSCCTTWTASCPV</sequence>
<evidence type="ECO:0000256" key="1">
    <source>
        <dbReference type="SAM" id="MobiDB-lite"/>
    </source>
</evidence>
<comment type="caution">
    <text evidence="2">The sequence shown here is derived from an EMBL/GenBank/DDBJ whole genome shotgun (WGS) entry which is preliminary data.</text>
</comment>
<feature type="region of interest" description="Disordered" evidence="1">
    <location>
        <begin position="43"/>
        <end position="106"/>
    </location>
</feature>
<evidence type="ECO:0000313" key="2">
    <source>
        <dbReference type="EMBL" id="KAJ8869720.1"/>
    </source>
</evidence>
<keyword evidence="3" id="KW-1185">Reference proteome</keyword>
<reference evidence="2 3" key="1">
    <citation type="submission" date="2023-02" db="EMBL/GenBank/DDBJ databases">
        <title>LHISI_Scaffold_Assembly.</title>
        <authorList>
            <person name="Stuart O.P."/>
            <person name="Cleave R."/>
            <person name="Magrath M.J.L."/>
            <person name="Mikheyev A.S."/>
        </authorList>
    </citation>
    <scope>NUCLEOTIDE SEQUENCE [LARGE SCALE GENOMIC DNA]</scope>
    <source>
        <strain evidence="2">Daus_M_001</strain>
        <tissue evidence="2">Leg muscle</tissue>
    </source>
</reference>
<organism evidence="2 3">
    <name type="scientific">Dryococelus australis</name>
    <dbReference type="NCBI Taxonomy" id="614101"/>
    <lineage>
        <taxon>Eukaryota</taxon>
        <taxon>Metazoa</taxon>
        <taxon>Ecdysozoa</taxon>
        <taxon>Arthropoda</taxon>
        <taxon>Hexapoda</taxon>
        <taxon>Insecta</taxon>
        <taxon>Pterygota</taxon>
        <taxon>Neoptera</taxon>
        <taxon>Polyneoptera</taxon>
        <taxon>Phasmatodea</taxon>
        <taxon>Verophasmatodea</taxon>
        <taxon>Anareolatae</taxon>
        <taxon>Phasmatidae</taxon>
        <taxon>Eurycanthinae</taxon>
        <taxon>Dryococelus</taxon>
    </lineage>
</organism>
<feature type="compositionally biased region" description="Basic and acidic residues" evidence="1">
    <location>
        <begin position="62"/>
        <end position="77"/>
    </location>
</feature>
<accession>A0ABQ9GBD1</accession>
<name>A0ABQ9GBD1_9NEOP</name>
<proteinExistence type="predicted"/>
<gene>
    <name evidence="2" type="ORF">PR048_028715</name>
</gene>
<dbReference type="EMBL" id="JARBHB010000013">
    <property type="protein sequence ID" value="KAJ8869720.1"/>
    <property type="molecule type" value="Genomic_DNA"/>
</dbReference>
<feature type="compositionally biased region" description="Polar residues" evidence="1">
    <location>
        <begin position="79"/>
        <end position="106"/>
    </location>
</feature>
<protein>
    <submittedName>
        <fullName evidence="2">Uncharacterized protein</fullName>
    </submittedName>
</protein>
<evidence type="ECO:0000313" key="3">
    <source>
        <dbReference type="Proteomes" id="UP001159363"/>
    </source>
</evidence>